<reference evidence="7 8" key="1">
    <citation type="submission" date="2024-03" db="EMBL/GenBank/DDBJ databases">
        <title>Adaptation during the transition from Ophiocordyceps entomopathogen to insect associate is accompanied by gene loss and intensified selection.</title>
        <authorList>
            <person name="Ward C.M."/>
            <person name="Onetto C.A."/>
            <person name="Borneman A.R."/>
        </authorList>
    </citation>
    <scope>NUCLEOTIDE SEQUENCE [LARGE SCALE GENOMIC DNA]</scope>
    <source>
        <strain evidence="7">AWRI1</strain>
        <tissue evidence="7">Single Adult Female</tissue>
    </source>
</reference>
<dbReference type="AlphaFoldDB" id="A0AAN9TQP4"/>
<feature type="compositionally biased region" description="Basic and acidic residues" evidence="5">
    <location>
        <begin position="226"/>
        <end position="302"/>
    </location>
</feature>
<dbReference type="InterPro" id="IPR035979">
    <property type="entry name" value="RBD_domain_sf"/>
</dbReference>
<feature type="compositionally biased region" description="Basic and acidic residues" evidence="5">
    <location>
        <begin position="19"/>
        <end position="41"/>
    </location>
</feature>
<dbReference type="PANTHER" id="PTHR13112">
    <property type="entry name" value="UPF3 REGULATOR OF NONSENSE TRANSCRIPTS-LIKE PROTEIN"/>
    <property type="match status" value="1"/>
</dbReference>
<comment type="caution">
    <text evidence="7">The sequence shown here is derived from an EMBL/GenBank/DDBJ whole genome shotgun (WGS) entry which is preliminary data.</text>
</comment>
<dbReference type="PANTHER" id="PTHR13112:SF0">
    <property type="entry name" value="FI21285P1"/>
    <property type="match status" value="1"/>
</dbReference>
<evidence type="ECO:0000256" key="5">
    <source>
        <dbReference type="SAM" id="MobiDB-lite"/>
    </source>
</evidence>
<dbReference type="InterPro" id="IPR039722">
    <property type="entry name" value="Upf3"/>
</dbReference>
<dbReference type="GO" id="GO:0045727">
    <property type="term" value="P:positive regulation of translation"/>
    <property type="evidence" value="ECO:0007669"/>
    <property type="project" value="TreeGrafter"/>
</dbReference>
<dbReference type="InterPro" id="IPR005120">
    <property type="entry name" value="UPF3_dom"/>
</dbReference>
<feature type="domain" description="UPF3" evidence="6">
    <location>
        <begin position="41"/>
        <end position="201"/>
    </location>
</feature>
<feature type="compositionally biased region" description="Basic and acidic residues" evidence="5">
    <location>
        <begin position="516"/>
        <end position="541"/>
    </location>
</feature>
<keyword evidence="3" id="KW-0866">Nonsense-mediated mRNA decay</keyword>
<dbReference type="Gene3D" id="3.30.70.330">
    <property type="match status" value="1"/>
</dbReference>
<comment type="subcellular location">
    <subcellularLocation>
        <location evidence="1">Nucleus</location>
    </subcellularLocation>
</comment>
<evidence type="ECO:0000256" key="2">
    <source>
        <dbReference type="ARBA" id="ARBA00005991"/>
    </source>
</evidence>
<comment type="similarity">
    <text evidence="2">Belongs to the RENT3 family.</text>
</comment>
<feature type="region of interest" description="Disordered" evidence="5">
    <location>
        <begin position="226"/>
        <end position="569"/>
    </location>
</feature>
<dbReference type="GO" id="GO:0000184">
    <property type="term" value="P:nuclear-transcribed mRNA catabolic process, nonsense-mediated decay"/>
    <property type="evidence" value="ECO:0007669"/>
    <property type="project" value="UniProtKB-KW"/>
</dbReference>
<feature type="compositionally biased region" description="Basic and acidic residues" evidence="5">
    <location>
        <begin position="423"/>
        <end position="496"/>
    </location>
</feature>
<gene>
    <name evidence="7" type="ORF">V9T40_003434</name>
</gene>
<dbReference type="GO" id="GO:0005737">
    <property type="term" value="C:cytoplasm"/>
    <property type="evidence" value="ECO:0007669"/>
    <property type="project" value="TreeGrafter"/>
</dbReference>
<feature type="compositionally biased region" description="Basic and acidic residues" evidence="5">
    <location>
        <begin position="311"/>
        <end position="389"/>
    </location>
</feature>
<dbReference type="InterPro" id="IPR012677">
    <property type="entry name" value="Nucleotide-bd_a/b_plait_sf"/>
</dbReference>
<dbReference type="EMBL" id="JBBCAQ010000006">
    <property type="protein sequence ID" value="KAK7603435.1"/>
    <property type="molecule type" value="Genomic_DNA"/>
</dbReference>
<evidence type="ECO:0000256" key="4">
    <source>
        <dbReference type="ARBA" id="ARBA00023242"/>
    </source>
</evidence>
<proteinExistence type="inferred from homology"/>
<evidence type="ECO:0000313" key="8">
    <source>
        <dbReference type="Proteomes" id="UP001367676"/>
    </source>
</evidence>
<keyword evidence="4" id="KW-0539">Nucleus</keyword>
<dbReference type="SUPFAM" id="SSF54928">
    <property type="entry name" value="RNA-binding domain, RBD"/>
    <property type="match status" value="1"/>
</dbReference>
<feature type="region of interest" description="Disordered" evidence="5">
    <location>
        <begin position="1"/>
        <end position="41"/>
    </location>
</feature>
<dbReference type="Proteomes" id="UP001367676">
    <property type="component" value="Unassembled WGS sequence"/>
</dbReference>
<feature type="compositionally biased region" description="Polar residues" evidence="5">
    <location>
        <begin position="405"/>
        <end position="422"/>
    </location>
</feature>
<dbReference type="CDD" id="cd12455">
    <property type="entry name" value="RRM_like_Smg4_UPF3"/>
    <property type="match status" value="1"/>
</dbReference>
<protein>
    <recommendedName>
        <fullName evidence="6">UPF3 domain-containing protein</fullName>
    </recommendedName>
</protein>
<accession>A0AAN9TQP4</accession>
<dbReference type="Pfam" id="PF03467">
    <property type="entry name" value="Smg4_UPF3"/>
    <property type="match status" value="1"/>
</dbReference>
<evidence type="ECO:0000313" key="7">
    <source>
        <dbReference type="EMBL" id="KAK7603435.1"/>
    </source>
</evidence>
<dbReference type="GO" id="GO:0003729">
    <property type="term" value="F:mRNA binding"/>
    <property type="evidence" value="ECO:0007669"/>
    <property type="project" value="TreeGrafter"/>
</dbReference>
<sequence length="680" mass="79453">MEHKNETSQILPQTCPDSTKTDEVLQNKTEVPKRKGKEEKQPTKVVIRKLPGSMTEQSFLESVSPLFDHDYFYFIEGENPSFGEFNYSRAYINFLNMDDVFNFTSKFDDYVFLDNTGQEYPALVEYAPFQRIPKNRNRKNDSLCGTIDEDPEFQEFLRQLESEEHDHKPNQITEHYFDLANDDNEEKVTTTPLIEYITSRKNEWMKYKEEKKEERRRRDIERRKLKEETKRTKKEAKETIKTKPVEKTKDEKIKDVEKPVDEIKTKVKGKSYQEERQRDLARRKMEEKSAKSDVKDAKEALESGKASSSDHISEKDTEKVDKDVKDEKRERESKYEDDRRKRSFEDKKVYREDDRRSGTYSREKDEKKAHSYGIKKREFANGFDHDGKYKTSKSSGYYYDDYKSRNSSSFQKNSYTNKYGTNKSKDFDEKNNKRFDSKSKKYDSVDYKDTKKSYQWERENKKPVDVKDSDKKLNPEGDAVPKEKIDDITKTDKNLAESKTAVVNDGGNDGANAESNRAKDKSDDKKDDRAERRIKNKDRPALEIYRPGMGKFSRQRLERNKSTDSKEALYSCGDPSKPCRAANVLRARSKYFSDPFGWASVGSSACQPLSSQFWRSICQLGGRLETKLWRLWRIPQILDTASLKRLSTGPRTATTAPTCFGDSCNKDPFAKVNKMAVCLD</sequence>
<evidence type="ECO:0000256" key="1">
    <source>
        <dbReference type="ARBA" id="ARBA00004123"/>
    </source>
</evidence>
<keyword evidence="8" id="KW-1185">Reference proteome</keyword>
<name>A0AAN9TQP4_9HEMI</name>
<dbReference type="GO" id="GO:0005730">
    <property type="term" value="C:nucleolus"/>
    <property type="evidence" value="ECO:0007669"/>
    <property type="project" value="TreeGrafter"/>
</dbReference>
<evidence type="ECO:0000259" key="6">
    <source>
        <dbReference type="Pfam" id="PF03467"/>
    </source>
</evidence>
<organism evidence="7 8">
    <name type="scientific">Parthenolecanium corni</name>
    <dbReference type="NCBI Taxonomy" id="536013"/>
    <lineage>
        <taxon>Eukaryota</taxon>
        <taxon>Metazoa</taxon>
        <taxon>Ecdysozoa</taxon>
        <taxon>Arthropoda</taxon>
        <taxon>Hexapoda</taxon>
        <taxon>Insecta</taxon>
        <taxon>Pterygota</taxon>
        <taxon>Neoptera</taxon>
        <taxon>Paraneoptera</taxon>
        <taxon>Hemiptera</taxon>
        <taxon>Sternorrhyncha</taxon>
        <taxon>Coccoidea</taxon>
        <taxon>Coccidae</taxon>
        <taxon>Parthenolecanium</taxon>
    </lineage>
</organism>
<feature type="compositionally biased region" description="Basic and acidic residues" evidence="5">
    <location>
        <begin position="555"/>
        <end position="567"/>
    </location>
</feature>
<evidence type="ECO:0000256" key="3">
    <source>
        <dbReference type="ARBA" id="ARBA00023161"/>
    </source>
</evidence>
<feature type="compositionally biased region" description="Polar residues" evidence="5">
    <location>
        <begin position="7"/>
        <end position="18"/>
    </location>
</feature>